<keyword evidence="2" id="KW-0378">Hydrolase</keyword>
<dbReference type="AlphaFoldDB" id="A0A0L6CS07"/>
<evidence type="ECO:0000313" key="5">
    <source>
        <dbReference type="EMBL" id="KNX40440.1"/>
    </source>
</evidence>
<dbReference type="GO" id="GO:0005524">
    <property type="term" value="F:ATP binding"/>
    <property type="evidence" value="ECO:0007669"/>
    <property type="project" value="UniProtKB-KW"/>
</dbReference>
<evidence type="ECO:0000313" key="6">
    <source>
        <dbReference type="Proteomes" id="UP000037046"/>
    </source>
</evidence>
<dbReference type="RefSeq" id="WP_050663848.1">
    <property type="nucleotide sequence ID" value="NZ_CP118494.1"/>
</dbReference>
<dbReference type="OrthoDB" id="9768696at2"/>
<reference evidence="6" key="1">
    <citation type="submission" date="2015-07" db="EMBL/GenBank/DDBJ databases">
        <title>Draft Genome Sequence of Roseovarius tolerans EL-164, a producer of N-Acylated Alanine Methyl Esters (NAMEs).</title>
        <authorList>
            <person name="Voget S."/>
            <person name="Bruns H."/>
            <person name="Wagner-Doebler I."/>
            <person name="Schulz S."/>
            <person name="Daniel R."/>
        </authorList>
    </citation>
    <scope>NUCLEOTIDE SEQUENCE [LARGE SCALE GENOMIC DNA]</scope>
    <source>
        <strain evidence="6">EL-164</strain>
    </source>
</reference>
<dbReference type="InterPro" id="IPR003778">
    <property type="entry name" value="CT_A_B"/>
</dbReference>
<sequence length="338" mass="35269">MTRLIVHDAGPGVSVQDLGRPGYLAYGLSRGGAADRLAMAEGAALLHQSEGLAALEMAGMGGTFEVSHDTRIALTGAPMRASVDGAPLAWNASHLLHAGSRLSIGAATRGVYGYLHLGGGIATTERLGARSAHLAAGLGALIVAGDELPLGEDRTGGETGLCLPMDDRFEGGAVRVVPGFQTGFFPDEERARFEATQFTRAARGNRMGVRFDPDGEGFASAAGLSVLSEVIVPGDIQITGDGAPFVLMAECQTTGGYPRIGSVLPCDLPRVAQAQPGARLRFRFVTEDDGIAAERAAATARKGLRAKLDHLVRDPHDIRDLLSYQFISGVTAGHDEET</sequence>
<dbReference type="EMBL" id="LGVV01000052">
    <property type="protein sequence ID" value="KNX40440.1"/>
    <property type="molecule type" value="Genomic_DNA"/>
</dbReference>
<evidence type="ECO:0000256" key="1">
    <source>
        <dbReference type="ARBA" id="ARBA00022741"/>
    </source>
</evidence>
<dbReference type="Gene3D" id="2.40.100.10">
    <property type="entry name" value="Cyclophilin-like"/>
    <property type="match status" value="1"/>
</dbReference>
<dbReference type="PANTHER" id="PTHR43309:SF5">
    <property type="entry name" value="5-OXOPROLINASE SUBUNIT C"/>
    <property type="match status" value="1"/>
</dbReference>
<dbReference type="PATRIC" id="fig|74031.6.peg.3055"/>
<proteinExistence type="predicted"/>
<dbReference type="InterPro" id="IPR052708">
    <property type="entry name" value="PxpC"/>
</dbReference>
<feature type="domain" description="Carboxyltransferase" evidence="4">
    <location>
        <begin position="25"/>
        <end position="300"/>
    </location>
</feature>
<comment type="caution">
    <text evidence="5">The sequence shown here is derived from an EMBL/GenBank/DDBJ whole genome shotgun (WGS) entry which is preliminary data.</text>
</comment>
<protein>
    <submittedName>
        <fullName evidence="5">KipI antagonist</fullName>
    </submittedName>
</protein>
<dbReference type="SUPFAM" id="SSF50891">
    <property type="entry name" value="Cyclophilin-like"/>
    <property type="match status" value="1"/>
</dbReference>
<dbReference type="SMART" id="SM00797">
    <property type="entry name" value="AHS2"/>
    <property type="match status" value="1"/>
</dbReference>
<keyword evidence="3" id="KW-0067">ATP-binding</keyword>
<evidence type="ECO:0000259" key="4">
    <source>
        <dbReference type="SMART" id="SM00797"/>
    </source>
</evidence>
<dbReference type="PANTHER" id="PTHR43309">
    <property type="entry name" value="5-OXOPROLINASE SUBUNIT C"/>
    <property type="match status" value="1"/>
</dbReference>
<dbReference type="Pfam" id="PF02626">
    <property type="entry name" value="CT_A_B"/>
    <property type="match status" value="1"/>
</dbReference>
<evidence type="ECO:0000256" key="2">
    <source>
        <dbReference type="ARBA" id="ARBA00022801"/>
    </source>
</evidence>
<keyword evidence="1" id="KW-0547">Nucleotide-binding</keyword>
<dbReference type="InterPro" id="IPR029000">
    <property type="entry name" value="Cyclophilin-like_dom_sf"/>
</dbReference>
<dbReference type="GO" id="GO:0016787">
    <property type="term" value="F:hydrolase activity"/>
    <property type="evidence" value="ECO:0007669"/>
    <property type="project" value="UniProtKB-KW"/>
</dbReference>
<gene>
    <name evidence="5" type="primary">kipA</name>
    <name evidence="5" type="ORF">ROTO_29960</name>
</gene>
<dbReference type="Proteomes" id="UP000037046">
    <property type="component" value="Unassembled WGS sequence"/>
</dbReference>
<name>A0A0L6CS07_9RHOB</name>
<keyword evidence="6" id="KW-1185">Reference proteome</keyword>
<organism evidence="5 6">
    <name type="scientific">Roseovarius tolerans</name>
    <dbReference type="NCBI Taxonomy" id="74031"/>
    <lineage>
        <taxon>Bacteria</taxon>
        <taxon>Pseudomonadati</taxon>
        <taxon>Pseudomonadota</taxon>
        <taxon>Alphaproteobacteria</taxon>
        <taxon>Rhodobacterales</taxon>
        <taxon>Roseobacteraceae</taxon>
        <taxon>Roseovarius</taxon>
    </lineage>
</organism>
<accession>A0A0L6CS07</accession>
<evidence type="ECO:0000256" key="3">
    <source>
        <dbReference type="ARBA" id="ARBA00022840"/>
    </source>
</evidence>
<dbReference type="STRING" id="74031.SAMN04488077_106124"/>